<keyword evidence="3" id="KW-1185">Reference proteome</keyword>
<dbReference type="RefSeq" id="WP_137255565.1">
    <property type="nucleotide sequence ID" value="NZ_JBHSPQ010000002.1"/>
</dbReference>
<dbReference type="PROSITE" id="PS51186">
    <property type="entry name" value="GNAT"/>
    <property type="match status" value="1"/>
</dbReference>
<dbReference type="SUPFAM" id="SSF55729">
    <property type="entry name" value="Acyl-CoA N-acyltransferases (Nat)"/>
    <property type="match status" value="1"/>
</dbReference>
<evidence type="ECO:0000313" key="3">
    <source>
        <dbReference type="Proteomes" id="UP000305836"/>
    </source>
</evidence>
<evidence type="ECO:0000313" key="2">
    <source>
        <dbReference type="EMBL" id="TKK77390.1"/>
    </source>
</evidence>
<dbReference type="GO" id="GO:0016747">
    <property type="term" value="F:acyltransferase activity, transferring groups other than amino-acyl groups"/>
    <property type="evidence" value="ECO:0007669"/>
    <property type="project" value="InterPro"/>
</dbReference>
<accession>A0A4U3LP04</accession>
<dbReference type="InterPro" id="IPR013653">
    <property type="entry name" value="GCN5-like_dom"/>
</dbReference>
<sequence>MREIKTPADLVLVSGRDSVVEWAAQGFGAGVRAWTGGDAVAVASPDVSKHDRLAVIGSVDDAAPLVRDVLREVGPSYRPFGDEELVRGLAERVPGLRFSASFGWMDASEVPDLTTTAAWLDGDDGVEELLTEASPKSYAWPGHPGVRRWAALTGDRGELLSIAADAWSAPEVGFLAGVATHPAARGKGLSRQVCGFVTAELVKRHGRVALMVDGDNQAAIAVYRRLGYTYRRVAAAGMR</sequence>
<comment type="caution">
    <text evidence="2">The sequence shown here is derived from an EMBL/GenBank/DDBJ whole genome shotgun (WGS) entry which is preliminary data.</text>
</comment>
<evidence type="ECO:0000259" key="1">
    <source>
        <dbReference type="PROSITE" id="PS51186"/>
    </source>
</evidence>
<dbReference type="AlphaFoldDB" id="A0A4U3LP04"/>
<dbReference type="InterPro" id="IPR016181">
    <property type="entry name" value="Acyl_CoA_acyltransferase"/>
</dbReference>
<dbReference type="Proteomes" id="UP000305836">
    <property type="component" value="Unassembled WGS sequence"/>
</dbReference>
<protein>
    <submittedName>
        <fullName evidence="2">GNAT family N-acetyltransferase</fullName>
    </submittedName>
</protein>
<gene>
    <name evidence="2" type="ORF">FDA38_19665</name>
</gene>
<dbReference type="InterPro" id="IPR000182">
    <property type="entry name" value="GNAT_dom"/>
</dbReference>
<name>A0A4U3LP04_9ACTN</name>
<reference evidence="2 3" key="1">
    <citation type="submission" date="2019-04" db="EMBL/GenBank/DDBJ databases">
        <title>Kribbella sp. NEAU-THZ 27 nov., a novel actinomycete isolated from soil.</title>
        <authorList>
            <person name="Duan L."/>
        </authorList>
    </citation>
    <scope>NUCLEOTIDE SEQUENCE [LARGE SCALE GENOMIC DNA]</scope>
    <source>
        <strain evidence="3">NEAU-THZ27</strain>
    </source>
</reference>
<dbReference type="Pfam" id="PF08445">
    <property type="entry name" value="FR47"/>
    <property type="match status" value="1"/>
</dbReference>
<dbReference type="Gene3D" id="3.40.630.30">
    <property type="match status" value="1"/>
</dbReference>
<proteinExistence type="predicted"/>
<keyword evidence="2" id="KW-0808">Transferase</keyword>
<dbReference type="EMBL" id="SZPZ01000003">
    <property type="protein sequence ID" value="TKK77390.1"/>
    <property type="molecule type" value="Genomic_DNA"/>
</dbReference>
<organism evidence="2 3">
    <name type="scientific">Kribbella jiaozuonensis</name>
    <dbReference type="NCBI Taxonomy" id="2575441"/>
    <lineage>
        <taxon>Bacteria</taxon>
        <taxon>Bacillati</taxon>
        <taxon>Actinomycetota</taxon>
        <taxon>Actinomycetes</taxon>
        <taxon>Propionibacteriales</taxon>
        <taxon>Kribbellaceae</taxon>
        <taxon>Kribbella</taxon>
    </lineage>
</organism>
<feature type="domain" description="N-acetyltransferase" evidence="1">
    <location>
        <begin position="108"/>
        <end position="239"/>
    </location>
</feature>
<dbReference type="OrthoDB" id="3700890at2"/>